<feature type="region of interest" description="Disordered" evidence="1">
    <location>
        <begin position="224"/>
        <end position="252"/>
    </location>
</feature>
<reference evidence="2" key="1">
    <citation type="journal article" date="2020" name="Nature">
        <title>Giant virus diversity and host interactions through global metagenomics.</title>
        <authorList>
            <person name="Schulz F."/>
            <person name="Roux S."/>
            <person name="Paez-Espino D."/>
            <person name="Jungbluth S."/>
            <person name="Walsh D.A."/>
            <person name="Denef V.J."/>
            <person name="McMahon K.D."/>
            <person name="Konstantinidis K.T."/>
            <person name="Eloe-Fadrosh E.A."/>
            <person name="Kyrpides N.C."/>
            <person name="Woyke T."/>
        </authorList>
    </citation>
    <scope>NUCLEOTIDE SEQUENCE</scope>
    <source>
        <strain evidence="2">GVMAG-M-3300024261-37</strain>
    </source>
</reference>
<sequence length="581" mass="64255">MAEVAIPLMAMGAMYIISNQNKEKEQFTVRNSSTRLPNTNPMVKNYPVLDKNAVKYEISSYKGANPDTELKPYNPAGNIKTENSSNQFVSLTGNQMKPGEMQHNNMVPYFGSSITQSTTGHEGLLDTYTGAGSQMTEKQAQAPLFKPKKDMNWSHGMPSTTEYMQERMRNNVSSKMHNVKPWQEIQVGPGINKGYSSKGDGGFNSSMEGREIWGPKTVDQLRTANNPKNSYKGQILGGHVGRRGPRGIIGKQEKNRPDTYYIQSADRWLTTTGIEKAQTARSDHILKDENRQTTSKEFTGIATAENNGVRQRGHVQQSEKPEFQGPDKYLGGATRPNGQDVTNGDYGKKGFTQVTNSRMLTGENTHLNGISRGVYAMMSPILDVLRPTKKQNVIGNLRPVGNANATGQQQAIWNPHDSPAPTIREQTENTKYIKHGGAAYNLGHTTNDHQPVYGQRDSTTCSFYGNPGGKEGYGAKGKIYNAAYNANLNPNKEVISKVDRYNVGNHKLYNSKINVSLHSNKNCKPGRPMPNMPKASSNVTNLGRYNNKNTRETAQHCARNSGDLLTPFKNNPYTHSLNSIA</sequence>
<name>A0A6C0IQI3_9ZZZZ</name>
<protein>
    <submittedName>
        <fullName evidence="2">Uncharacterized protein</fullName>
    </submittedName>
</protein>
<dbReference type="AlphaFoldDB" id="A0A6C0IQI3"/>
<accession>A0A6C0IQI3</accession>
<feature type="region of interest" description="Disordered" evidence="1">
    <location>
        <begin position="301"/>
        <end position="347"/>
    </location>
</feature>
<dbReference type="EMBL" id="MN740238">
    <property type="protein sequence ID" value="QHT95252.1"/>
    <property type="molecule type" value="Genomic_DNA"/>
</dbReference>
<evidence type="ECO:0000256" key="1">
    <source>
        <dbReference type="SAM" id="MobiDB-lite"/>
    </source>
</evidence>
<organism evidence="2">
    <name type="scientific">viral metagenome</name>
    <dbReference type="NCBI Taxonomy" id="1070528"/>
    <lineage>
        <taxon>unclassified sequences</taxon>
        <taxon>metagenomes</taxon>
        <taxon>organismal metagenomes</taxon>
    </lineage>
</organism>
<feature type="compositionally biased region" description="Polar residues" evidence="1">
    <location>
        <begin position="304"/>
        <end position="316"/>
    </location>
</feature>
<proteinExistence type="predicted"/>
<evidence type="ECO:0000313" key="2">
    <source>
        <dbReference type="EMBL" id="QHT95252.1"/>
    </source>
</evidence>